<reference evidence="10" key="1">
    <citation type="submission" date="2018-01" db="EMBL/GenBank/DDBJ databases">
        <authorList>
            <person name="Regsiter A."/>
            <person name="William W."/>
        </authorList>
    </citation>
    <scope>NUCLEOTIDE SEQUENCE</scope>
    <source>
        <strain evidence="10">TRIP AH-1</strain>
    </source>
</reference>
<evidence type="ECO:0000256" key="4">
    <source>
        <dbReference type="ARBA" id="ARBA00022741"/>
    </source>
</evidence>
<dbReference type="InterPro" id="IPR027417">
    <property type="entry name" value="P-loop_NTPase"/>
</dbReference>
<dbReference type="InterPro" id="IPR005225">
    <property type="entry name" value="Small_GTP-bd"/>
</dbReference>
<comment type="subcellular location">
    <subcellularLocation>
        <location evidence="1">Cytoplasm</location>
    </subcellularLocation>
</comment>
<protein>
    <recommendedName>
        <fullName evidence="2">Selenocysteine-specific elongation factor</fullName>
    </recommendedName>
    <alternativeName>
        <fullName evidence="8">SelB translation factor</fullName>
    </alternativeName>
</protein>
<dbReference type="GO" id="GO:0003924">
    <property type="term" value="F:GTPase activity"/>
    <property type="evidence" value="ECO:0007669"/>
    <property type="project" value="InterPro"/>
</dbReference>
<dbReference type="PANTHER" id="PTHR43721:SF22">
    <property type="entry name" value="ELONGATION FACTOR TU, MITOCHONDRIAL"/>
    <property type="match status" value="1"/>
</dbReference>
<evidence type="ECO:0000259" key="9">
    <source>
        <dbReference type="PROSITE" id="PS51722"/>
    </source>
</evidence>
<dbReference type="Gene3D" id="2.40.30.10">
    <property type="entry name" value="Translation factors"/>
    <property type="match status" value="1"/>
</dbReference>
<proteinExistence type="predicted"/>
<dbReference type="Gene3D" id="1.10.10.2770">
    <property type="match status" value="1"/>
</dbReference>
<dbReference type="AlphaFoldDB" id="A0A445N0U1"/>
<dbReference type="InterPro" id="IPR050055">
    <property type="entry name" value="EF-Tu_GTPase"/>
</dbReference>
<dbReference type="SUPFAM" id="SSF50447">
    <property type="entry name" value="Translation proteins"/>
    <property type="match status" value="1"/>
</dbReference>
<keyword evidence="4" id="KW-0547">Nucleotide-binding</keyword>
<sequence length="694" mass="77195">MFKPFGGNGAGRPTDFKSVGPVCKTGWRFDSPCPLQALRTMKDGEGISNMEKHITIGVAGHVDHGKTAFVKCLTGIDTSRLQEEKRRGLSIESGIAPLKLPSGSQVAMVDVPGHTDFLKNTIRGLSSVDMAVLLVAADDGVMPQTVEHLRILDFFGVKGGFVVLSKADLVDNETLELAELETREILEGTFLEGTRVIPFSAIDRRGMQETLFHIEQETKRITVKNIQSPFRLWIDQVKSFAGYGTVVNGTIFSGVIKHNDSLILLPAGITTKARFLEVHHRQVAQAVAGQRAGVNLQNVPLKDVTRGMLLAEPGTINTTYLINVELQVLQGNKDPVKNRQRVMLYLGTSVTNTLVILIDKEKLKPGEKGLAQFRLLKPVAGLPRAPFVICLLNTQTVIGGGMVLEISEEKYRPAKAGTVIPRLNALKENNLKQFIEYALKSNPSRFIETSVLARSTGFQAHEIEAVIQGKVKIGELLSFKTSGVFDKRLYERIKADIQKFVEKSLHEDPLISGVKAMEIKKQLAPGIDELIFQGMLKELCDEEKLTRLDGGYRTQNVSLDLPPELSQLETLVLDYAKKSGIITFSADTIQNLQKKKLDKNKIEKLLRYLHFQEKLVHIFDGNYLSVQAFEEIKVKVAKVILQRGIFTIPDMKRIFGYTRSEGLPVLDYLDTIGFTRRKENGRILNTNIKGNKNE</sequence>
<evidence type="ECO:0000256" key="1">
    <source>
        <dbReference type="ARBA" id="ARBA00004496"/>
    </source>
</evidence>
<keyword evidence="3" id="KW-0963">Cytoplasm</keyword>
<dbReference type="SUPFAM" id="SSF52540">
    <property type="entry name" value="P-loop containing nucleoside triphosphate hydrolases"/>
    <property type="match status" value="1"/>
</dbReference>
<evidence type="ECO:0000313" key="10">
    <source>
        <dbReference type="EMBL" id="SPD75309.1"/>
    </source>
</evidence>
<dbReference type="InterPro" id="IPR004161">
    <property type="entry name" value="EFTu-like_2"/>
</dbReference>
<dbReference type="InterPro" id="IPR000795">
    <property type="entry name" value="T_Tr_GTP-bd_dom"/>
</dbReference>
<dbReference type="GO" id="GO:0001514">
    <property type="term" value="P:selenocysteine incorporation"/>
    <property type="evidence" value="ECO:0007669"/>
    <property type="project" value="InterPro"/>
</dbReference>
<dbReference type="InterPro" id="IPR009001">
    <property type="entry name" value="Transl_elong_EF1A/Init_IF2_C"/>
</dbReference>
<dbReference type="InterPro" id="IPR036390">
    <property type="entry name" value="WH_DNA-bd_sf"/>
</dbReference>
<dbReference type="CDD" id="cd15491">
    <property type="entry name" value="selB_III"/>
    <property type="match status" value="1"/>
</dbReference>
<feature type="domain" description="Tr-type G" evidence="9">
    <location>
        <begin position="51"/>
        <end position="224"/>
    </location>
</feature>
<gene>
    <name evidence="10" type="primary">selB</name>
    <name evidence="10" type="ORF">PITCH_A520014</name>
</gene>
<name>A0A445N0U1_9BACT</name>
<dbReference type="PROSITE" id="PS51722">
    <property type="entry name" value="G_TR_2"/>
    <property type="match status" value="1"/>
</dbReference>
<comment type="function">
    <text evidence="7">Translation factor necessary for the incorporation of selenocysteine into proteins. It probably replaces EF-Tu for the insertion of selenocysteine directed by the UGA codon. SelB binds GTP and GDP.</text>
</comment>
<accession>A0A445N0U1</accession>
<dbReference type="PANTHER" id="PTHR43721">
    <property type="entry name" value="ELONGATION FACTOR TU-RELATED"/>
    <property type="match status" value="1"/>
</dbReference>
<evidence type="ECO:0000256" key="5">
    <source>
        <dbReference type="ARBA" id="ARBA00022917"/>
    </source>
</evidence>
<evidence type="ECO:0000256" key="6">
    <source>
        <dbReference type="ARBA" id="ARBA00023134"/>
    </source>
</evidence>
<dbReference type="Pfam" id="PF00009">
    <property type="entry name" value="GTP_EFTU"/>
    <property type="match status" value="1"/>
</dbReference>
<dbReference type="GO" id="GO:0003746">
    <property type="term" value="F:translation elongation factor activity"/>
    <property type="evidence" value="ECO:0007669"/>
    <property type="project" value="UniProtKB-KW"/>
</dbReference>
<dbReference type="GO" id="GO:0003723">
    <property type="term" value="F:RNA binding"/>
    <property type="evidence" value="ECO:0007669"/>
    <property type="project" value="InterPro"/>
</dbReference>
<dbReference type="Pfam" id="PF09107">
    <property type="entry name" value="WHD_3rd_SelB"/>
    <property type="match status" value="1"/>
</dbReference>
<dbReference type="SUPFAM" id="SSF50465">
    <property type="entry name" value="EF-Tu/eEF-1alpha/eIF2-gamma C-terminal domain"/>
    <property type="match status" value="1"/>
</dbReference>
<organism evidence="10">
    <name type="scientific">uncultured Desulfobacterium sp</name>
    <dbReference type="NCBI Taxonomy" id="201089"/>
    <lineage>
        <taxon>Bacteria</taxon>
        <taxon>Pseudomonadati</taxon>
        <taxon>Thermodesulfobacteriota</taxon>
        <taxon>Desulfobacteria</taxon>
        <taxon>Desulfobacterales</taxon>
        <taxon>Desulfobacteriaceae</taxon>
        <taxon>Desulfobacterium</taxon>
        <taxon>environmental samples</taxon>
    </lineage>
</organism>
<dbReference type="InterPro" id="IPR036388">
    <property type="entry name" value="WH-like_DNA-bd_sf"/>
</dbReference>
<dbReference type="PRINTS" id="PR00315">
    <property type="entry name" value="ELONGATNFCT"/>
</dbReference>
<evidence type="ECO:0000256" key="7">
    <source>
        <dbReference type="ARBA" id="ARBA00025526"/>
    </source>
</evidence>
<dbReference type="InterPro" id="IPR004535">
    <property type="entry name" value="Transl_elong_SelB"/>
</dbReference>
<dbReference type="SUPFAM" id="SSF46785">
    <property type="entry name" value="Winged helix' DNA-binding domain"/>
    <property type="match status" value="1"/>
</dbReference>
<dbReference type="InterPro" id="IPR009000">
    <property type="entry name" value="Transl_B-barrel_sf"/>
</dbReference>
<dbReference type="EMBL" id="OJIN01000195">
    <property type="protein sequence ID" value="SPD75309.1"/>
    <property type="molecule type" value="Genomic_DNA"/>
</dbReference>
<evidence type="ECO:0000256" key="8">
    <source>
        <dbReference type="ARBA" id="ARBA00031615"/>
    </source>
</evidence>
<dbReference type="Gene3D" id="3.40.50.300">
    <property type="entry name" value="P-loop containing nucleotide triphosphate hydrolases"/>
    <property type="match status" value="1"/>
</dbReference>
<dbReference type="CDD" id="cd04171">
    <property type="entry name" value="SelB"/>
    <property type="match status" value="1"/>
</dbReference>
<dbReference type="InterPro" id="IPR015191">
    <property type="entry name" value="SelB_WHD4"/>
</dbReference>
<dbReference type="NCBIfam" id="TIGR00475">
    <property type="entry name" value="selB"/>
    <property type="match status" value="1"/>
</dbReference>
<dbReference type="Gene3D" id="1.10.10.10">
    <property type="entry name" value="Winged helix-like DNA-binding domain superfamily/Winged helix DNA-binding domain"/>
    <property type="match status" value="1"/>
</dbReference>
<keyword evidence="10" id="KW-0251">Elongation factor</keyword>
<dbReference type="NCBIfam" id="TIGR00231">
    <property type="entry name" value="small_GTP"/>
    <property type="match status" value="1"/>
</dbReference>
<evidence type="ECO:0000256" key="2">
    <source>
        <dbReference type="ARBA" id="ARBA00015953"/>
    </source>
</evidence>
<keyword evidence="5" id="KW-0648">Protein biosynthesis</keyword>
<dbReference type="GO" id="GO:0005525">
    <property type="term" value="F:GTP binding"/>
    <property type="evidence" value="ECO:0007669"/>
    <property type="project" value="UniProtKB-KW"/>
</dbReference>
<dbReference type="Pfam" id="PF03144">
    <property type="entry name" value="GTP_EFTU_D2"/>
    <property type="match status" value="1"/>
</dbReference>
<dbReference type="GO" id="GO:0005829">
    <property type="term" value="C:cytosol"/>
    <property type="evidence" value="ECO:0007669"/>
    <property type="project" value="TreeGrafter"/>
</dbReference>
<keyword evidence="6" id="KW-0342">GTP-binding</keyword>
<evidence type="ECO:0000256" key="3">
    <source>
        <dbReference type="ARBA" id="ARBA00022490"/>
    </source>
</evidence>